<dbReference type="InterPro" id="IPR036942">
    <property type="entry name" value="Beta-barrel_TonB_sf"/>
</dbReference>
<dbReference type="Gene3D" id="2.40.170.20">
    <property type="entry name" value="TonB-dependent receptor, beta-barrel domain"/>
    <property type="match status" value="2"/>
</dbReference>
<name>A0ABX7N8N3_9BACT</name>
<reference evidence="8 9" key="1">
    <citation type="submission" date="2021-02" db="EMBL/GenBank/DDBJ databases">
        <title>De Novo genome assembly of isolated myxobacteria.</title>
        <authorList>
            <person name="Stevens D.C."/>
        </authorList>
    </citation>
    <scope>NUCLEOTIDE SEQUENCE [LARGE SCALE GENOMIC DNA]</scope>
    <source>
        <strain evidence="8 9">SCHIC003</strain>
    </source>
</reference>
<dbReference type="Gene3D" id="2.60.40.1120">
    <property type="entry name" value="Carboxypeptidase-like, regulatory domain"/>
    <property type="match status" value="1"/>
</dbReference>
<evidence type="ECO:0000256" key="4">
    <source>
        <dbReference type="ARBA" id="ARBA00022692"/>
    </source>
</evidence>
<feature type="region of interest" description="Disordered" evidence="7">
    <location>
        <begin position="395"/>
        <end position="420"/>
    </location>
</feature>
<keyword evidence="6" id="KW-0998">Cell outer membrane</keyword>
<evidence type="ECO:0000256" key="5">
    <source>
        <dbReference type="ARBA" id="ARBA00023136"/>
    </source>
</evidence>
<feature type="compositionally biased region" description="Polar residues" evidence="7">
    <location>
        <begin position="354"/>
        <end position="371"/>
    </location>
</feature>
<feature type="region of interest" description="Disordered" evidence="7">
    <location>
        <begin position="354"/>
        <end position="373"/>
    </location>
</feature>
<accession>A0ABX7N8N3</accession>
<keyword evidence="5" id="KW-0472">Membrane</keyword>
<evidence type="ECO:0000256" key="1">
    <source>
        <dbReference type="ARBA" id="ARBA00004571"/>
    </source>
</evidence>
<evidence type="ECO:0000256" key="7">
    <source>
        <dbReference type="SAM" id="MobiDB-lite"/>
    </source>
</evidence>
<organism evidence="8 9">
    <name type="scientific">Myxococcus landrumensis</name>
    <dbReference type="NCBI Taxonomy" id="2813577"/>
    <lineage>
        <taxon>Bacteria</taxon>
        <taxon>Pseudomonadati</taxon>
        <taxon>Myxococcota</taxon>
        <taxon>Myxococcia</taxon>
        <taxon>Myxococcales</taxon>
        <taxon>Cystobacterineae</taxon>
        <taxon>Myxococcaceae</taxon>
        <taxon>Myxococcus</taxon>
    </lineage>
</organism>
<evidence type="ECO:0000256" key="6">
    <source>
        <dbReference type="ARBA" id="ARBA00023237"/>
    </source>
</evidence>
<dbReference type="EMBL" id="CP071091">
    <property type="protein sequence ID" value="QSQ15117.1"/>
    <property type="molecule type" value="Genomic_DNA"/>
</dbReference>
<evidence type="ECO:0000256" key="3">
    <source>
        <dbReference type="ARBA" id="ARBA00022452"/>
    </source>
</evidence>
<keyword evidence="9" id="KW-1185">Reference proteome</keyword>
<dbReference type="InterPro" id="IPR039426">
    <property type="entry name" value="TonB-dep_rcpt-like"/>
</dbReference>
<dbReference type="Pfam" id="PF13620">
    <property type="entry name" value="CarboxypepD_reg"/>
    <property type="match status" value="1"/>
</dbReference>
<comment type="subcellular location">
    <subcellularLocation>
        <location evidence="1">Cell outer membrane</location>
        <topology evidence="1">Multi-pass membrane protein</topology>
    </subcellularLocation>
</comment>
<dbReference type="SUPFAM" id="SSF49452">
    <property type="entry name" value="Starch-binding domain-like"/>
    <property type="match status" value="1"/>
</dbReference>
<keyword evidence="3" id="KW-1134">Transmembrane beta strand</keyword>
<keyword evidence="4" id="KW-0812">Transmembrane</keyword>
<gene>
    <name evidence="8" type="ORF">JY572_03250</name>
</gene>
<dbReference type="PANTHER" id="PTHR30069:SF46">
    <property type="entry name" value="OAR PROTEIN"/>
    <property type="match status" value="1"/>
</dbReference>
<dbReference type="InterPro" id="IPR013784">
    <property type="entry name" value="Carb-bd-like_fold"/>
</dbReference>
<dbReference type="RefSeq" id="WP_206716857.1">
    <property type="nucleotide sequence ID" value="NZ_CP071091.1"/>
</dbReference>
<evidence type="ECO:0000313" key="9">
    <source>
        <dbReference type="Proteomes" id="UP000663090"/>
    </source>
</evidence>
<feature type="compositionally biased region" description="Polar residues" evidence="7">
    <location>
        <begin position="407"/>
        <end position="420"/>
    </location>
</feature>
<keyword evidence="8" id="KW-0675">Receptor</keyword>
<dbReference type="SUPFAM" id="SSF56935">
    <property type="entry name" value="Porins"/>
    <property type="match status" value="1"/>
</dbReference>
<dbReference type="Proteomes" id="UP000663090">
    <property type="component" value="Chromosome"/>
</dbReference>
<sequence length="781" mass="84863">MQQPLRFLVLWCLLFGAAARAGGILMGKVTRADSPWDAVPGVTVTAVLGPDDLRPGITDEHGEYRLEDLPPGKFFVIFDKQETASTATRDIQLEEGQTLRMDVRLVEGPDEAETLEWGFHKTLPPTRFQVNGRFFPSLKNQRPARDQGNTLRSVDSVLELAAGAHVSNAGLSLHGASGREADYRLDGLSTVDPAFGTNTLPLHAGFLDSIDLSWSGTDAMSGGATGARIDATSTPTAFRVFSGSAFMSWAPGVLEGARASLASDEAIPHTTSLGNLGDFGGTFTGPIIPKRLAVYLGVAPILSRSRVSSATTPFLDQRGVQAIAKLTFKPRGLPGSLDLTFITAPTEWTSALAATSEASRPASAHSTTTKTGLAFTGSLGETELQARVGWLHRQGDLEAPRNEPGAPTTTDFARTSPPFSTDRYQVNAQVARTLTLLGNHRLKAGIDAEALRYAHATSRVDTGTSVPGPEVRTRGTVLGAYVQDSWAPPFSHAPDLNVGVRYDAQRILPTDGGPTLHLGEQVSPRLELVFDDPLPLINFRLFARYGATVSLLPLSLAERTAENPSALVAPTSRDVLLGLRHLSFGLSHLTVTYLHRKLAAPMDGLLRTPASRAPERRYEALSVVFQQEHDFENLRFHLSYTRSSLTEKGAGRVRAPFAQRTLDGGWPTLLDASVSDRPDSIKLYVVRNLPSFHAWRPTLSLSYIGESGAWMEEAPTRLPWVHTIDASATFLYWIAYTGRVTLELDILNVFNFQAVTRTDALGVPAEYQPPRQLRLQARYDF</sequence>
<keyword evidence="2" id="KW-0813">Transport</keyword>
<evidence type="ECO:0000256" key="2">
    <source>
        <dbReference type="ARBA" id="ARBA00022448"/>
    </source>
</evidence>
<protein>
    <submittedName>
        <fullName evidence="8">TonB-dependent receptor</fullName>
    </submittedName>
</protein>
<proteinExistence type="predicted"/>
<dbReference type="PANTHER" id="PTHR30069">
    <property type="entry name" value="TONB-DEPENDENT OUTER MEMBRANE RECEPTOR"/>
    <property type="match status" value="1"/>
</dbReference>
<evidence type="ECO:0000313" key="8">
    <source>
        <dbReference type="EMBL" id="QSQ15117.1"/>
    </source>
</evidence>